<dbReference type="InterPro" id="IPR027271">
    <property type="entry name" value="Acetolactate_synth/TF_NikR_C"/>
</dbReference>
<dbReference type="InterPro" id="IPR045865">
    <property type="entry name" value="ACT-like_dom_sf"/>
</dbReference>
<evidence type="ECO:0000313" key="2">
    <source>
        <dbReference type="Proteomes" id="UP000030700"/>
    </source>
</evidence>
<gene>
    <name evidence="1" type="ORF">U14_03853</name>
</gene>
<dbReference type="NCBIfam" id="TIGR03959">
    <property type="entry name" value="hyd_TM1266"/>
    <property type="match status" value="1"/>
</dbReference>
<dbReference type="Proteomes" id="UP000030700">
    <property type="component" value="Unassembled WGS sequence"/>
</dbReference>
<dbReference type="InterPro" id="IPR023860">
    <property type="entry name" value="FeFe-hyd_TM1266"/>
</dbReference>
<keyword evidence="2" id="KW-1185">Reference proteome</keyword>
<dbReference type="EMBL" id="DF820458">
    <property type="protein sequence ID" value="GAK52601.1"/>
    <property type="molecule type" value="Genomic_DNA"/>
</dbReference>
<dbReference type="STRING" id="1499966.U14_03853"/>
<protein>
    <submittedName>
        <fullName evidence="1">NikR nickel binding protein</fullName>
    </submittedName>
</protein>
<dbReference type="AlphaFoldDB" id="A0A081BQD5"/>
<proteinExistence type="predicted"/>
<evidence type="ECO:0000313" key="1">
    <source>
        <dbReference type="EMBL" id="GAK52601.1"/>
    </source>
</evidence>
<accession>A0A081BQD5</accession>
<organism evidence="1 2">
    <name type="scientific">Candidatus Moduliflexus flocculans</name>
    <dbReference type="NCBI Taxonomy" id="1499966"/>
    <lineage>
        <taxon>Bacteria</taxon>
        <taxon>Candidatus Moduliflexota</taxon>
        <taxon>Candidatus Moduliflexia</taxon>
        <taxon>Candidatus Moduliflexales</taxon>
        <taxon>Candidatus Moduliflexaceae</taxon>
    </lineage>
</organism>
<dbReference type="HOGENOM" id="CLU_170247_0_1_0"/>
<dbReference type="Gene3D" id="3.30.70.1150">
    <property type="entry name" value="ACT-like. Chain A, domain 2"/>
    <property type="match status" value="1"/>
</dbReference>
<name>A0A081BQD5_9BACT</name>
<dbReference type="Pfam" id="PF21699">
    <property type="entry name" value="TM1266-like"/>
    <property type="match status" value="1"/>
</dbReference>
<sequence>MDRRLGFVGIIIENREQDAEKVNHILSQHADIIIARTGIPYKEKHCAVITLTVDATTDEIGHLTGQLGQLPSVSVKSALSKKK</sequence>
<dbReference type="SUPFAM" id="SSF55021">
    <property type="entry name" value="ACT-like"/>
    <property type="match status" value="1"/>
</dbReference>
<reference evidence="1 2" key="1">
    <citation type="journal article" date="2015" name="PeerJ">
        <title>First genomic representation of candidate bacterial phylum KSB3 points to enhanced environmental sensing as a trigger of wastewater bulking.</title>
        <authorList>
            <person name="Sekiguchi Y."/>
            <person name="Ohashi A."/>
            <person name="Parks D.H."/>
            <person name="Yamauchi T."/>
            <person name="Tyson G.W."/>
            <person name="Hugenholtz P."/>
        </authorList>
    </citation>
    <scope>NUCLEOTIDE SEQUENCE [LARGE SCALE GENOMIC DNA]</scope>
</reference>